<dbReference type="CDD" id="cd00090">
    <property type="entry name" value="HTH_ARSR"/>
    <property type="match status" value="1"/>
</dbReference>
<keyword evidence="2" id="KW-0238">DNA-binding</keyword>
<evidence type="ECO:0000313" key="6">
    <source>
        <dbReference type="Proteomes" id="UP000298484"/>
    </source>
</evidence>
<dbReference type="InterPro" id="IPR051081">
    <property type="entry name" value="HTH_MetalResp_TranReg"/>
</dbReference>
<dbReference type="Gene3D" id="1.10.10.10">
    <property type="entry name" value="Winged helix-like DNA-binding domain superfamily/Winged helix DNA-binding domain"/>
    <property type="match status" value="1"/>
</dbReference>
<gene>
    <name evidence="5" type="ORF">E4U82_11090</name>
</gene>
<dbReference type="PANTHER" id="PTHR33154">
    <property type="entry name" value="TRANSCRIPTIONAL REGULATOR, ARSR FAMILY"/>
    <property type="match status" value="1"/>
</dbReference>
<dbReference type="Proteomes" id="UP000298484">
    <property type="component" value="Unassembled WGS sequence"/>
</dbReference>
<name>A0A4Y9A9Y2_9BACI</name>
<evidence type="ECO:0000313" key="5">
    <source>
        <dbReference type="EMBL" id="TFJ92689.1"/>
    </source>
</evidence>
<keyword evidence="3" id="KW-0804">Transcription</keyword>
<proteinExistence type="predicted"/>
<evidence type="ECO:0000259" key="4">
    <source>
        <dbReference type="PROSITE" id="PS50987"/>
    </source>
</evidence>
<dbReference type="PRINTS" id="PR00778">
    <property type="entry name" value="HTHARSR"/>
</dbReference>
<dbReference type="GO" id="GO:0003700">
    <property type="term" value="F:DNA-binding transcription factor activity"/>
    <property type="evidence" value="ECO:0007669"/>
    <property type="project" value="InterPro"/>
</dbReference>
<dbReference type="SMART" id="SM00418">
    <property type="entry name" value="HTH_ARSR"/>
    <property type="match status" value="1"/>
</dbReference>
<protein>
    <submittedName>
        <fullName evidence="5">DUF2087 domain-containing protein</fullName>
    </submittedName>
</protein>
<dbReference type="GO" id="GO:0003677">
    <property type="term" value="F:DNA binding"/>
    <property type="evidence" value="ECO:0007669"/>
    <property type="project" value="UniProtKB-KW"/>
</dbReference>
<organism evidence="5 6">
    <name type="scientific">Lentibacillus salicampi</name>
    <dbReference type="NCBI Taxonomy" id="175306"/>
    <lineage>
        <taxon>Bacteria</taxon>
        <taxon>Bacillati</taxon>
        <taxon>Bacillota</taxon>
        <taxon>Bacilli</taxon>
        <taxon>Bacillales</taxon>
        <taxon>Bacillaceae</taxon>
        <taxon>Lentibacillus</taxon>
    </lineage>
</organism>
<comment type="caution">
    <text evidence="5">The sequence shown here is derived from an EMBL/GenBank/DDBJ whole genome shotgun (WGS) entry which is preliminary data.</text>
</comment>
<dbReference type="PROSITE" id="PS50987">
    <property type="entry name" value="HTH_ARSR_2"/>
    <property type="match status" value="1"/>
</dbReference>
<dbReference type="InterPro" id="IPR011991">
    <property type="entry name" value="ArsR-like_HTH"/>
</dbReference>
<dbReference type="OrthoDB" id="529288at2"/>
<dbReference type="AlphaFoldDB" id="A0A4Y9A9Y2"/>
<dbReference type="Pfam" id="PF01022">
    <property type="entry name" value="HTH_5"/>
    <property type="match status" value="1"/>
</dbReference>
<dbReference type="Pfam" id="PF09860">
    <property type="entry name" value="DUF2087"/>
    <property type="match status" value="1"/>
</dbReference>
<evidence type="ECO:0000256" key="1">
    <source>
        <dbReference type="ARBA" id="ARBA00023015"/>
    </source>
</evidence>
<reference evidence="5 6" key="1">
    <citation type="submission" date="2019-03" db="EMBL/GenBank/DDBJ databases">
        <title>Genome sequence of Lentibacillus salicampi ATCC BAA-719.</title>
        <authorList>
            <person name="Maclea K.S."/>
            <person name="Simoes Junior M."/>
        </authorList>
    </citation>
    <scope>NUCLEOTIDE SEQUENCE [LARGE SCALE GENOMIC DNA]</scope>
    <source>
        <strain evidence="5 6">ATCC BAA-719</strain>
    </source>
</reference>
<dbReference type="RefSeq" id="WP_135110248.1">
    <property type="nucleotide sequence ID" value="NZ_SRHY01000017.1"/>
</dbReference>
<dbReference type="InterPro" id="IPR036388">
    <property type="entry name" value="WH-like_DNA-bd_sf"/>
</dbReference>
<sequence>MQLDKIVHFHKTVGDKTRIQIIALLKDGPLHGQAIAGKLGLTPPTISYHLTKLKEIDVIFQRRDKNTIYFHLNEKTLVLMAEAILRIGGEKEMDEFKVNDQERYNVIQNFFASDGTLISIPAQRKKKLIVLEHLVRGLQKGKTYQEKEINDYIKPFHEDFATIRREFVMGGFMTRQNGEYELNPESLWLIQ</sequence>
<keyword evidence="6" id="KW-1185">Reference proteome</keyword>
<keyword evidence="1" id="KW-0805">Transcription regulation</keyword>
<dbReference type="PANTHER" id="PTHR33154:SF33">
    <property type="entry name" value="TRANSCRIPTIONAL REPRESSOR SDPR"/>
    <property type="match status" value="1"/>
</dbReference>
<dbReference type="InterPro" id="IPR001845">
    <property type="entry name" value="HTH_ArsR_DNA-bd_dom"/>
</dbReference>
<evidence type="ECO:0000256" key="2">
    <source>
        <dbReference type="ARBA" id="ARBA00023125"/>
    </source>
</evidence>
<accession>A0A4Y9A9Y2</accession>
<feature type="domain" description="HTH arsR-type" evidence="4">
    <location>
        <begin position="1"/>
        <end position="92"/>
    </location>
</feature>
<dbReference type="SUPFAM" id="SSF46785">
    <property type="entry name" value="Winged helix' DNA-binding domain"/>
    <property type="match status" value="1"/>
</dbReference>
<dbReference type="InterPro" id="IPR036390">
    <property type="entry name" value="WH_DNA-bd_sf"/>
</dbReference>
<dbReference type="EMBL" id="SRHY01000017">
    <property type="protein sequence ID" value="TFJ92689.1"/>
    <property type="molecule type" value="Genomic_DNA"/>
</dbReference>
<evidence type="ECO:0000256" key="3">
    <source>
        <dbReference type="ARBA" id="ARBA00023163"/>
    </source>
</evidence>
<dbReference type="InterPro" id="IPR018656">
    <property type="entry name" value="DUF2087"/>
</dbReference>